<dbReference type="EMBL" id="OW152813">
    <property type="protein sequence ID" value="CAH2034805.1"/>
    <property type="molecule type" value="Genomic_DNA"/>
</dbReference>
<dbReference type="Proteomes" id="UP000837857">
    <property type="component" value="Chromosome 1"/>
</dbReference>
<protein>
    <submittedName>
        <fullName evidence="1">Uncharacterized protein</fullName>
    </submittedName>
</protein>
<name>A0ABN8HST3_9NEOP</name>
<evidence type="ECO:0000313" key="2">
    <source>
        <dbReference type="Proteomes" id="UP000837857"/>
    </source>
</evidence>
<sequence>MIDNGTGATDTMDYGMTKRHEATQADATGPRAFDQLTTGPINIHCAPHIQRTESSTERHVDYAITYSQMDTGDNVLLDTQQPLAPSPFSKHANGASWSRNEYQPLLGKYVSCVSPQDLNRPIDKVDVSKLGWLRRTVGECAVTRVQGSVSYGHLNATPKDFLTTRVGRANASRIMGKRGRSYATEETTIVKPRFRLLASQNALMAAADIT</sequence>
<reference evidence="1" key="1">
    <citation type="submission" date="2022-03" db="EMBL/GenBank/DDBJ databases">
        <authorList>
            <person name="Martin H S."/>
        </authorList>
    </citation>
    <scope>NUCLEOTIDE SEQUENCE</scope>
</reference>
<proteinExistence type="predicted"/>
<keyword evidence="2" id="KW-1185">Reference proteome</keyword>
<gene>
    <name evidence="1" type="ORF">IPOD504_LOCUS297</name>
</gene>
<accession>A0ABN8HST3</accession>
<feature type="non-terminal residue" evidence="1">
    <location>
        <position position="210"/>
    </location>
</feature>
<evidence type="ECO:0000313" key="1">
    <source>
        <dbReference type="EMBL" id="CAH2034805.1"/>
    </source>
</evidence>
<organism evidence="1 2">
    <name type="scientific">Iphiclides podalirius</name>
    <name type="common">scarce swallowtail</name>
    <dbReference type="NCBI Taxonomy" id="110791"/>
    <lineage>
        <taxon>Eukaryota</taxon>
        <taxon>Metazoa</taxon>
        <taxon>Ecdysozoa</taxon>
        <taxon>Arthropoda</taxon>
        <taxon>Hexapoda</taxon>
        <taxon>Insecta</taxon>
        <taxon>Pterygota</taxon>
        <taxon>Neoptera</taxon>
        <taxon>Endopterygota</taxon>
        <taxon>Lepidoptera</taxon>
        <taxon>Glossata</taxon>
        <taxon>Ditrysia</taxon>
        <taxon>Papilionoidea</taxon>
        <taxon>Papilionidae</taxon>
        <taxon>Papilioninae</taxon>
        <taxon>Iphiclides</taxon>
    </lineage>
</organism>